<gene>
    <name evidence="18" type="ORF">MM817_02566</name>
</gene>
<dbReference type="GO" id="GO:0005524">
    <property type="term" value="F:ATP binding"/>
    <property type="evidence" value="ECO:0007669"/>
    <property type="project" value="UniProtKB-KW"/>
</dbReference>
<dbReference type="InterPro" id="IPR006554">
    <property type="entry name" value="Helicase-like_DEXD_c2"/>
</dbReference>
<keyword evidence="10" id="KW-0411">Iron-sulfur</keyword>
<evidence type="ECO:0000256" key="10">
    <source>
        <dbReference type="ARBA" id="ARBA00023014"/>
    </source>
</evidence>
<dbReference type="GO" id="GO:0003677">
    <property type="term" value="F:DNA binding"/>
    <property type="evidence" value="ECO:0007669"/>
    <property type="project" value="UniProtKB-KW"/>
</dbReference>
<dbReference type="SUPFAM" id="SSF52540">
    <property type="entry name" value="P-loop containing nucleoside triphosphate hydrolases"/>
    <property type="match status" value="2"/>
</dbReference>
<accession>A0A9X2AFQ3</accession>
<dbReference type="PANTHER" id="PTHR11472">
    <property type="entry name" value="DNA REPAIR DEAD HELICASE RAD3/XP-D SUBFAMILY MEMBER"/>
    <property type="match status" value="1"/>
</dbReference>
<dbReference type="PROSITE" id="PS51193">
    <property type="entry name" value="HELICASE_ATP_BIND_2"/>
    <property type="match status" value="1"/>
</dbReference>
<dbReference type="RefSeq" id="WP_241715782.1">
    <property type="nucleotide sequence ID" value="NZ_JALBUF010000011.1"/>
</dbReference>
<comment type="cofactor">
    <cofactor evidence="1">
        <name>[4Fe-4S] cluster</name>
        <dbReference type="ChEBI" id="CHEBI:49883"/>
    </cofactor>
</comment>
<evidence type="ECO:0000256" key="11">
    <source>
        <dbReference type="ARBA" id="ARBA00023125"/>
    </source>
</evidence>
<dbReference type="InterPro" id="IPR045028">
    <property type="entry name" value="DinG/Rad3-like"/>
</dbReference>
<dbReference type="GO" id="GO:0051539">
    <property type="term" value="F:4 iron, 4 sulfur cluster binding"/>
    <property type="evidence" value="ECO:0007669"/>
    <property type="project" value="UniProtKB-KW"/>
</dbReference>
<keyword evidence="12" id="KW-0234">DNA repair</keyword>
<dbReference type="Proteomes" id="UP001139263">
    <property type="component" value="Unassembled WGS sequence"/>
</dbReference>
<keyword evidence="19" id="KW-1185">Reference proteome</keyword>
<comment type="caution">
    <text evidence="18">The sequence shown here is derived from an EMBL/GenBank/DDBJ whole genome shotgun (WGS) entry which is preliminary data.</text>
</comment>
<evidence type="ECO:0000256" key="7">
    <source>
        <dbReference type="ARBA" id="ARBA00022806"/>
    </source>
</evidence>
<evidence type="ECO:0000313" key="18">
    <source>
        <dbReference type="EMBL" id="MCI0184271.1"/>
    </source>
</evidence>
<dbReference type="InterPro" id="IPR014001">
    <property type="entry name" value="Helicase_ATP-bd"/>
</dbReference>
<name>A0A9X2AFQ3_9BACL</name>
<reference evidence="18" key="1">
    <citation type="submission" date="2022-03" db="EMBL/GenBank/DDBJ databases">
        <title>Draft Genome Sequence of Firmicute Strain S0AB, a Heterotrophic Iron/Sulfur-Oxidizing Extreme Acidophile.</title>
        <authorList>
            <person name="Vergara E."/>
            <person name="Pakostova E."/>
            <person name="Johnson D.B."/>
            <person name="Holmes D.S."/>
        </authorList>
    </citation>
    <scope>NUCLEOTIDE SEQUENCE</scope>
    <source>
        <strain evidence="18">S0AB</strain>
    </source>
</reference>
<dbReference type="SMART" id="SM00491">
    <property type="entry name" value="HELICc2"/>
    <property type="match status" value="1"/>
</dbReference>
<dbReference type="InterPro" id="IPR027417">
    <property type="entry name" value="P-loop_NTPase"/>
</dbReference>
<comment type="similarity">
    <text evidence="14">Belongs to the helicase family. DinG subfamily.</text>
</comment>
<dbReference type="GO" id="GO:0016818">
    <property type="term" value="F:hydrolase activity, acting on acid anhydrides, in phosphorus-containing anhydrides"/>
    <property type="evidence" value="ECO:0007669"/>
    <property type="project" value="InterPro"/>
</dbReference>
<dbReference type="GO" id="GO:0046872">
    <property type="term" value="F:metal ion binding"/>
    <property type="evidence" value="ECO:0007669"/>
    <property type="project" value="UniProtKB-KW"/>
</dbReference>
<evidence type="ECO:0000256" key="4">
    <source>
        <dbReference type="ARBA" id="ARBA00022741"/>
    </source>
</evidence>
<keyword evidence="7" id="KW-0347">Helicase</keyword>
<sequence length="939" mass="105731">MQYIVLDFSLQDKDPTISIGELSLYQLDSHHVDGKLLLTVSMLPSGLYEVQFKDRVEIVETFGQVWIHCLQQIANHIVILLDQKHKHHLDVLVEQSGYIPLEDQSILFVSWLSQLILPQIAQREPSAMYQALYPHNESHHSNNEMIVAVLKGLLSKLAVLPDITLRSISTSKPESTISRVIQAVLADRTLERTPKTQHKVIEDIAFTVAPEDIMDEEDKVPADSTTESLAQQSLTTLRTHFKAIGDFPYESRQGQEHMMELVANALDTRTHLIVEAGTGTGKSLAYLLPSALFTHAEHEKVVVATHTIALQEQLYKHDVPLVLEPLMQGIRTAVLKGRNNYICMRKLSQNIHEIQALASDERDYDLRLAVWLTQTETGDREEIAFTEHEEGYWRDVASETNSCIAKHCPFFKDCYYFRARHKAARADLILTNHSLVLSDIKADSRVLPAYDRLIIDEAHQLEDVATKQFGAQIAEGDLQRLLERLLNARNGLLHDAERSIQVDVQKGMVDGQVFATVLTKLGRALLRTSQDIRTLFSAIAMYTDSLGNLSGEFRLTPDRTNAPAYEAVIRAASDIDVCRSLLTESLTAYAVLSEETELPDALNRKLADVFGYARELQQGLTICADVLLLRLSADQFVGWIAINGRRVSRKISLHLAPLSVSEVLLQELFRKKQSVILTSATLAVANSFHYFLERIGMKTLVEEGKAKTEIVTSPFNYKKQSLLCVVSDLPDSKQQEEFQTEVGKAITKIATVAHGRTLVLFTSHQMLAQTYVTERDSLQKKGITVLAQGFDDHRKTYLIETFRKEPRAVLFGVNSFWEGIDIRGDDLSCLIIVKLPFAVPTHPIVEARSELLTRLGKRPFIDYSVPSAAIRFTQGFGRLIRSKTDRGVVFVLDKRITQTKYGRMFIRSLPDPDVYEGTLNDTCAKAMGFLDSTQQVYSH</sequence>
<evidence type="ECO:0000256" key="12">
    <source>
        <dbReference type="ARBA" id="ARBA00023204"/>
    </source>
</evidence>
<dbReference type="Pfam" id="PF00270">
    <property type="entry name" value="DEAD"/>
    <property type="match status" value="1"/>
</dbReference>
<keyword evidence="13" id="KW-0413">Isomerase</keyword>
<keyword evidence="3" id="KW-0479">Metal-binding</keyword>
<evidence type="ECO:0000256" key="14">
    <source>
        <dbReference type="ARBA" id="ARBA00038058"/>
    </source>
</evidence>
<evidence type="ECO:0000256" key="2">
    <source>
        <dbReference type="ARBA" id="ARBA00022485"/>
    </source>
</evidence>
<dbReference type="SMART" id="SM00488">
    <property type="entry name" value="DEXDc2"/>
    <property type="match status" value="1"/>
</dbReference>
<keyword evidence="8" id="KW-0067">ATP-binding</keyword>
<proteinExistence type="inferred from homology"/>
<evidence type="ECO:0000313" key="19">
    <source>
        <dbReference type="Proteomes" id="UP001139263"/>
    </source>
</evidence>
<evidence type="ECO:0000256" key="3">
    <source>
        <dbReference type="ARBA" id="ARBA00022723"/>
    </source>
</evidence>
<keyword evidence="2" id="KW-0004">4Fe-4S</keyword>
<dbReference type="GO" id="GO:0043139">
    <property type="term" value="F:5'-3' DNA helicase activity"/>
    <property type="evidence" value="ECO:0007669"/>
    <property type="project" value="UniProtKB-EC"/>
</dbReference>
<feature type="domain" description="Helicase ATP-binding" evidence="17">
    <location>
        <begin position="241"/>
        <end position="503"/>
    </location>
</feature>
<protein>
    <recommendedName>
        <fullName evidence="15">DNA 5'-3' helicase</fullName>
        <ecNumber evidence="15">5.6.2.3</ecNumber>
    </recommendedName>
</protein>
<keyword evidence="5" id="KW-0227">DNA damage</keyword>
<evidence type="ECO:0000256" key="6">
    <source>
        <dbReference type="ARBA" id="ARBA00022801"/>
    </source>
</evidence>
<keyword evidence="6" id="KW-0378">Hydrolase</keyword>
<keyword evidence="9" id="KW-0408">Iron</keyword>
<dbReference type="InterPro" id="IPR014013">
    <property type="entry name" value="Helic_SF1/SF2_ATP-bd_DinG/Rad3"/>
</dbReference>
<dbReference type="InterPro" id="IPR010614">
    <property type="entry name" value="RAD3-like_helicase_DEAD"/>
</dbReference>
<dbReference type="EC" id="5.6.2.3" evidence="15"/>
<keyword evidence="4" id="KW-0547">Nucleotide-binding</keyword>
<evidence type="ECO:0000256" key="1">
    <source>
        <dbReference type="ARBA" id="ARBA00001966"/>
    </source>
</evidence>
<dbReference type="EMBL" id="JALBUF010000011">
    <property type="protein sequence ID" value="MCI0184271.1"/>
    <property type="molecule type" value="Genomic_DNA"/>
</dbReference>
<evidence type="ECO:0000256" key="15">
    <source>
        <dbReference type="ARBA" id="ARBA00044969"/>
    </source>
</evidence>
<evidence type="ECO:0000256" key="16">
    <source>
        <dbReference type="ARBA" id="ARBA00048954"/>
    </source>
</evidence>
<evidence type="ECO:0000259" key="17">
    <source>
        <dbReference type="PROSITE" id="PS51193"/>
    </source>
</evidence>
<dbReference type="InterPro" id="IPR011545">
    <property type="entry name" value="DEAD/DEAH_box_helicase_dom"/>
</dbReference>
<evidence type="ECO:0000256" key="8">
    <source>
        <dbReference type="ARBA" id="ARBA00022840"/>
    </source>
</evidence>
<dbReference type="Pfam" id="PF13307">
    <property type="entry name" value="Helicase_C_2"/>
    <property type="match status" value="1"/>
</dbReference>
<dbReference type="AlphaFoldDB" id="A0A9X2AFQ3"/>
<comment type="catalytic activity">
    <reaction evidence="16">
        <text>ATP + H2O = ADP + phosphate + H(+)</text>
        <dbReference type="Rhea" id="RHEA:13065"/>
        <dbReference type="ChEBI" id="CHEBI:15377"/>
        <dbReference type="ChEBI" id="CHEBI:15378"/>
        <dbReference type="ChEBI" id="CHEBI:30616"/>
        <dbReference type="ChEBI" id="CHEBI:43474"/>
        <dbReference type="ChEBI" id="CHEBI:456216"/>
        <dbReference type="EC" id="5.6.2.3"/>
    </reaction>
</comment>
<dbReference type="InterPro" id="IPR006555">
    <property type="entry name" value="ATP-dep_Helicase_C"/>
</dbReference>
<organism evidence="18 19">
    <name type="scientific">Sulfoacidibacillus ferrooxidans</name>
    <dbReference type="NCBI Taxonomy" id="2005001"/>
    <lineage>
        <taxon>Bacteria</taxon>
        <taxon>Bacillati</taxon>
        <taxon>Bacillota</taxon>
        <taxon>Bacilli</taxon>
        <taxon>Bacillales</taxon>
        <taxon>Alicyclobacillaceae</taxon>
        <taxon>Sulfoacidibacillus</taxon>
    </lineage>
</organism>
<dbReference type="SMART" id="SM00487">
    <property type="entry name" value="DEXDc"/>
    <property type="match status" value="1"/>
</dbReference>
<evidence type="ECO:0000256" key="5">
    <source>
        <dbReference type="ARBA" id="ARBA00022763"/>
    </source>
</evidence>
<dbReference type="GO" id="GO:0006281">
    <property type="term" value="P:DNA repair"/>
    <property type="evidence" value="ECO:0007669"/>
    <property type="project" value="UniProtKB-KW"/>
</dbReference>
<evidence type="ECO:0000256" key="9">
    <source>
        <dbReference type="ARBA" id="ARBA00023004"/>
    </source>
</evidence>
<dbReference type="Gene3D" id="3.40.50.300">
    <property type="entry name" value="P-loop containing nucleotide triphosphate hydrolases"/>
    <property type="match status" value="2"/>
</dbReference>
<keyword evidence="11" id="KW-0238">DNA-binding</keyword>
<evidence type="ECO:0000256" key="13">
    <source>
        <dbReference type="ARBA" id="ARBA00023235"/>
    </source>
</evidence>
<dbReference type="Pfam" id="PF06733">
    <property type="entry name" value="DEAD_2"/>
    <property type="match status" value="1"/>
</dbReference>
<dbReference type="PANTHER" id="PTHR11472:SF34">
    <property type="entry name" value="REGULATOR OF TELOMERE ELONGATION HELICASE 1"/>
    <property type="match status" value="1"/>
</dbReference>